<evidence type="ECO:0000313" key="3">
    <source>
        <dbReference type="Proteomes" id="UP000673975"/>
    </source>
</evidence>
<dbReference type="InterPro" id="IPR027849">
    <property type="entry name" value="DUF4434"/>
</dbReference>
<dbReference type="SUPFAM" id="SSF51445">
    <property type="entry name" value="(Trans)glycosidases"/>
    <property type="match status" value="1"/>
</dbReference>
<proteinExistence type="predicted"/>
<dbReference type="Gene3D" id="3.20.20.80">
    <property type="entry name" value="Glycosidases"/>
    <property type="match status" value="1"/>
</dbReference>
<dbReference type="InterPro" id="IPR017853">
    <property type="entry name" value="GH"/>
</dbReference>
<sequence length="304" mass="35296">MKKVITGTFLDEITHDIPSQNWGPEEWARDFDNMKSVGIDTVILIRAGYGQQATFESGVLKKEMNTLPVYTDLVDLFLGEAERCGMDFFFGTYDSGTYWINGKYQKETDINRAFCDEVIEKYGHRNAFKGWYISHEINTFDEGMMNVYEQLSGHLKGLKDLPIFISPYVKGVKQFGEEAISLDQHVREWSEVFARLEGIVDIVAFQDGQVGLHELEDYLRVNGELAARHGLQSWSNVESFDRDMPIKFPPIAWPKMQYKMESALRSNVDKLITFEFSHFMSPNSMYPSAHTLFRRYLEWLDKQR</sequence>
<dbReference type="Proteomes" id="UP000673975">
    <property type="component" value="Unassembled WGS sequence"/>
</dbReference>
<reference evidence="2" key="1">
    <citation type="submission" date="2021-02" db="EMBL/GenBank/DDBJ databases">
        <title>Natronogracilivirga saccharolytica gen. nov. sp. nov. a new anaerobic, haloalkiliphilic carbohydrate-fermenting bacterium from soda lake and proposing of Cyclonatronumiaceae fam. nov. in the phylum Balneolaeota.</title>
        <authorList>
            <person name="Zhilina T.N."/>
            <person name="Sorokin D.Y."/>
            <person name="Zavarzina D.G."/>
            <person name="Toshchakov S.V."/>
            <person name="Kublanov I.V."/>
        </authorList>
    </citation>
    <scope>NUCLEOTIDE SEQUENCE</scope>
    <source>
        <strain evidence="2">Z-1702</strain>
    </source>
</reference>
<dbReference type="EMBL" id="JAFIDN010000003">
    <property type="protein sequence ID" value="MBP3192133.1"/>
    <property type="molecule type" value="Genomic_DNA"/>
</dbReference>
<feature type="domain" description="DUF4434" evidence="1">
    <location>
        <begin position="5"/>
        <end position="285"/>
    </location>
</feature>
<comment type="caution">
    <text evidence="2">The sequence shown here is derived from an EMBL/GenBank/DDBJ whole genome shotgun (WGS) entry which is preliminary data.</text>
</comment>
<protein>
    <submittedName>
        <fullName evidence="2">DUF4434 domain-containing protein</fullName>
    </submittedName>
</protein>
<gene>
    <name evidence="2" type="ORF">NATSA_05605</name>
</gene>
<organism evidence="2 3">
    <name type="scientific">Natronogracilivirga saccharolytica</name>
    <dbReference type="NCBI Taxonomy" id="2812953"/>
    <lineage>
        <taxon>Bacteria</taxon>
        <taxon>Pseudomonadati</taxon>
        <taxon>Balneolota</taxon>
        <taxon>Balneolia</taxon>
        <taxon>Balneolales</taxon>
        <taxon>Cyclonatronaceae</taxon>
        <taxon>Natronogracilivirga</taxon>
    </lineage>
</organism>
<dbReference type="Pfam" id="PF14488">
    <property type="entry name" value="DUF4434"/>
    <property type="match status" value="1"/>
</dbReference>
<accession>A0A8J7S519</accession>
<dbReference type="AlphaFoldDB" id="A0A8J7S519"/>
<evidence type="ECO:0000259" key="1">
    <source>
        <dbReference type="Pfam" id="PF14488"/>
    </source>
</evidence>
<keyword evidence="3" id="KW-1185">Reference proteome</keyword>
<name>A0A8J7S519_9BACT</name>
<evidence type="ECO:0000313" key="2">
    <source>
        <dbReference type="EMBL" id="MBP3192133.1"/>
    </source>
</evidence>
<dbReference type="RefSeq" id="WP_210511028.1">
    <property type="nucleotide sequence ID" value="NZ_JAFIDN010000003.1"/>
</dbReference>